<dbReference type="Gene3D" id="3.90.640.20">
    <property type="entry name" value="Heat-shock cognate protein, ATPase"/>
    <property type="match status" value="1"/>
</dbReference>
<organism evidence="2">
    <name type="scientific">Paraprevotella clara</name>
    <dbReference type="NCBI Taxonomy" id="454154"/>
    <lineage>
        <taxon>Bacteria</taxon>
        <taxon>Pseudomonadati</taxon>
        <taxon>Bacteroidota</taxon>
        <taxon>Bacteroidia</taxon>
        <taxon>Bacteroidales</taxon>
        <taxon>Prevotellaceae</taxon>
        <taxon>Paraprevotella</taxon>
    </lineage>
</organism>
<name>A0A6N3GVA0_9BACT</name>
<dbReference type="Pfam" id="PF11738">
    <property type="entry name" value="DUF3298"/>
    <property type="match status" value="1"/>
</dbReference>
<dbReference type="InterPro" id="IPR037126">
    <property type="entry name" value="PdaC/RsiV-like_sf"/>
</dbReference>
<sequence length="264" mass="30155">MKYGKMSKYIYGLAFAMSFLCACRGEDGGCSLSFQQLKVEKTVPLDSSEHSPACKVIIEADEINDTTRAARNMNRTIAFHLFGGMHRSFASAADSFCLTYAEQYRRDLTDLYKADRQSGINSSWYDYKYRIVTEHKDGLNGYLCYLIHKVKYEGGAREYREEQCLNFDTETGELVKLEDVLPPASLALLPSLLTDELLRTYGCRNRKELQDKGILRLTDIYIPLNYELGKEGITFIYNADEIAAYEVGAIWLTLPYSRLETHTK</sequence>
<reference evidence="2" key="1">
    <citation type="submission" date="2019-11" db="EMBL/GenBank/DDBJ databases">
        <authorList>
            <person name="Feng L."/>
        </authorList>
    </citation>
    <scope>NUCLEOTIDE SEQUENCE</scope>
    <source>
        <strain evidence="2">PclaraLFYP37</strain>
    </source>
</reference>
<proteinExistence type="predicted"/>
<dbReference type="PROSITE" id="PS51257">
    <property type="entry name" value="PROKAR_LIPOPROTEIN"/>
    <property type="match status" value="1"/>
</dbReference>
<evidence type="ECO:0000313" key="2">
    <source>
        <dbReference type="EMBL" id="VYU68335.1"/>
    </source>
</evidence>
<gene>
    <name evidence="2" type="ORF">PCLFYP37_00641</name>
</gene>
<dbReference type="InterPro" id="IPR021729">
    <property type="entry name" value="DUF3298"/>
</dbReference>
<accession>A0A6N3GVA0</accession>
<feature type="domain" description="DUF3298" evidence="1">
    <location>
        <begin position="204"/>
        <end position="257"/>
    </location>
</feature>
<protein>
    <recommendedName>
        <fullName evidence="1">DUF3298 domain-containing protein</fullName>
    </recommendedName>
</protein>
<dbReference type="EMBL" id="CACRUT010000031">
    <property type="protein sequence ID" value="VYU68335.1"/>
    <property type="molecule type" value="Genomic_DNA"/>
</dbReference>
<dbReference type="AlphaFoldDB" id="A0A6N3GVA0"/>
<dbReference type="Gene3D" id="3.30.565.40">
    <property type="entry name" value="Fervidobacterium nodosum Rt17-B1 like"/>
    <property type="match status" value="1"/>
</dbReference>
<evidence type="ECO:0000259" key="1">
    <source>
        <dbReference type="Pfam" id="PF11738"/>
    </source>
</evidence>